<dbReference type="EMBL" id="QGMK01001991">
    <property type="protein sequence ID" value="TVY62318.1"/>
    <property type="molecule type" value="Genomic_DNA"/>
</dbReference>
<dbReference type="PANTHER" id="PTHR17630:SF105">
    <property type="entry name" value="DIENELACTONE HYDROLASE FAMILY PROTEIN (AFU_ORTHOLOGUE AFUA_4G08790)"/>
    <property type="match status" value="1"/>
</dbReference>
<comment type="caution">
    <text evidence="2">The sequence shown here is derived from an EMBL/GenBank/DDBJ whole genome shotgun (WGS) entry which is preliminary data.</text>
</comment>
<reference evidence="2 3" key="1">
    <citation type="submission" date="2018-05" db="EMBL/GenBank/DDBJ databases">
        <title>Genome sequencing and assembly of the regulated plant pathogen Lachnellula willkommii and related sister species for the development of diagnostic species identification markers.</title>
        <authorList>
            <person name="Giroux E."/>
            <person name="Bilodeau G."/>
        </authorList>
    </citation>
    <scope>NUCLEOTIDE SEQUENCE [LARGE SCALE GENOMIC DNA]</scope>
    <source>
        <strain evidence="2 3">CBS 268.59</strain>
    </source>
</reference>
<evidence type="ECO:0000313" key="3">
    <source>
        <dbReference type="Proteomes" id="UP000469558"/>
    </source>
</evidence>
<sequence length="289" mass="31537">MSYSNCVSGTVHDGHPVGKEELMYNLNTYVSAPIAGTTPKGIIVFIPDGFGWDLVNNRLLADKYAQNGNFLVLLPDFMNGHSMPVSAEPLLDRISKPASILTTLLLKPLLILRLASMAIPWLLKTRPGISHPRVTRFIGDLRSNAPPFETKNLKIGAAGFCWGGKHAFLLARDEVKTQVTRYGSGEKGPMVDACFVAYPSMLSVPGDVEGVSVPVSVAVGDNDRALGAKNTKVLQEILEVKLKGDHEVNIMEGAKHGFAIRLDPSIPEQVEQAEIAERQAINFFTKWFV</sequence>
<feature type="domain" description="Dienelactone hydrolase" evidence="1">
    <location>
        <begin position="29"/>
        <end position="286"/>
    </location>
</feature>
<dbReference type="OrthoDB" id="17560at2759"/>
<proteinExistence type="predicted"/>
<dbReference type="InterPro" id="IPR002925">
    <property type="entry name" value="Dienelactn_hydro"/>
</dbReference>
<name>A0A8T9BU16_9HELO</name>
<protein>
    <submittedName>
        <fullName evidence="2">Protein AIM2</fullName>
    </submittedName>
</protein>
<evidence type="ECO:0000259" key="1">
    <source>
        <dbReference type="Pfam" id="PF01738"/>
    </source>
</evidence>
<dbReference type="SUPFAM" id="SSF53474">
    <property type="entry name" value="alpha/beta-Hydrolases"/>
    <property type="match status" value="1"/>
</dbReference>
<dbReference type="GO" id="GO:0016787">
    <property type="term" value="F:hydrolase activity"/>
    <property type="evidence" value="ECO:0007669"/>
    <property type="project" value="InterPro"/>
</dbReference>
<dbReference type="AlphaFoldDB" id="A0A8T9BU16"/>
<dbReference type="Proteomes" id="UP000469558">
    <property type="component" value="Unassembled WGS sequence"/>
</dbReference>
<evidence type="ECO:0000313" key="2">
    <source>
        <dbReference type="EMBL" id="TVY62318.1"/>
    </source>
</evidence>
<dbReference type="Gene3D" id="3.40.50.1820">
    <property type="entry name" value="alpha/beta hydrolase"/>
    <property type="match status" value="1"/>
</dbReference>
<gene>
    <name evidence="2" type="primary">AIM2_3</name>
    <name evidence="2" type="ORF">LSUE1_G009621</name>
</gene>
<accession>A0A8T9BU16</accession>
<dbReference type="InterPro" id="IPR029058">
    <property type="entry name" value="AB_hydrolase_fold"/>
</dbReference>
<keyword evidence="3" id="KW-1185">Reference proteome</keyword>
<organism evidence="2 3">
    <name type="scientific">Lachnellula suecica</name>
    <dbReference type="NCBI Taxonomy" id="602035"/>
    <lineage>
        <taxon>Eukaryota</taxon>
        <taxon>Fungi</taxon>
        <taxon>Dikarya</taxon>
        <taxon>Ascomycota</taxon>
        <taxon>Pezizomycotina</taxon>
        <taxon>Leotiomycetes</taxon>
        <taxon>Helotiales</taxon>
        <taxon>Lachnaceae</taxon>
        <taxon>Lachnellula</taxon>
    </lineage>
</organism>
<dbReference type="PANTHER" id="PTHR17630">
    <property type="entry name" value="DIENELACTONE HYDROLASE"/>
    <property type="match status" value="1"/>
</dbReference>
<dbReference type="Pfam" id="PF01738">
    <property type="entry name" value="DLH"/>
    <property type="match status" value="1"/>
</dbReference>